<dbReference type="PATRIC" id="fig|1177755.3.peg.1275"/>
<dbReference type="GO" id="GO:0055085">
    <property type="term" value="P:transmembrane transport"/>
    <property type="evidence" value="ECO:0007669"/>
    <property type="project" value="InterPro"/>
</dbReference>
<evidence type="ECO:0000313" key="6">
    <source>
        <dbReference type="EMBL" id="ODA68098.1"/>
    </source>
</evidence>
<name>A0A1E2S180_9HYPH</name>
<keyword evidence="3" id="KW-1133">Transmembrane helix</keyword>
<evidence type="ECO:0000259" key="5">
    <source>
        <dbReference type="Pfam" id="PF25963"/>
    </source>
</evidence>
<gene>
    <name evidence="6" type="ORF">A7A08_01268</name>
</gene>
<dbReference type="PANTHER" id="PTHR30386">
    <property type="entry name" value="MEMBRANE FUSION SUBUNIT OF EMRAB-TOLC MULTIDRUG EFFLUX PUMP"/>
    <property type="match status" value="1"/>
</dbReference>
<dbReference type="AlphaFoldDB" id="A0A1E2S180"/>
<evidence type="ECO:0000256" key="2">
    <source>
        <dbReference type="ARBA" id="ARBA00022692"/>
    </source>
</evidence>
<accession>A0A1E2S180</accession>
<keyword evidence="7" id="KW-1185">Reference proteome</keyword>
<evidence type="ECO:0000256" key="1">
    <source>
        <dbReference type="ARBA" id="ARBA00004167"/>
    </source>
</evidence>
<dbReference type="InterPro" id="IPR058634">
    <property type="entry name" value="AaeA-lik-b-barrel"/>
</dbReference>
<evidence type="ECO:0000256" key="4">
    <source>
        <dbReference type="ARBA" id="ARBA00023136"/>
    </source>
</evidence>
<reference evidence="6 7" key="1">
    <citation type="submission" date="2016-07" db="EMBL/GenBank/DDBJ databases">
        <title>Draft genome sequence of Methyloligella halotolerans C2T (VKM B-2706T=CCUG 61687T=DSM 25045T), a halotolerant polyhydroxybutyrate accumulating methylotroph.</title>
        <authorList>
            <person name="Vasilenko O.V."/>
            <person name="Doronina N.V."/>
            <person name="Poroshina M.N."/>
            <person name="Tarlachkov S.V."/>
            <person name="Trotsenko Y.A."/>
        </authorList>
    </citation>
    <scope>NUCLEOTIDE SEQUENCE [LARGE SCALE GENOMIC DNA]</scope>
    <source>
        <strain evidence="6 7">VKM B-2706</strain>
    </source>
</reference>
<protein>
    <submittedName>
        <fullName evidence="6">Multidrug export protein EmrA</fullName>
    </submittedName>
</protein>
<evidence type="ECO:0000313" key="7">
    <source>
        <dbReference type="Proteomes" id="UP000095087"/>
    </source>
</evidence>
<keyword evidence="2" id="KW-0812">Transmembrane</keyword>
<dbReference type="EMBL" id="MASI01000002">
    <property type="protein sequence ID" value="ODA68098.1"/>
    <property type="molecule type" value="Genomic_DNA"/>
</dbReference>
<evidence type="ECO:0000256" key="3">
    <source>
        <dbReference type="ARBA" id="ARBA00022989"/>
    </source>
</evidence>
<comment type="caution">
    <text evidence="6">The sequence shown here is derived from an EMBL/GenBank/DDBJ whole genome shotgun (WGS) entry which is preliminary data.</text>
</comment>
<organism evidence="6 7">
    <name type="scientific">Methyloligella halotolerans</name>
    <dbReference type="NCBI Taxonomy" id="1177755"/>
    <lineage>
        <taxon>Bacteria</taxon>
        <taxon>Pseudomonadati</taxon>
        <taxon>Pseudomonadota</taxon>
        <taxon>Alphaproteobacteria</taxon>
        <taxon>Hyphomicrobiales</taxon>
        <taxon>Hyphomicrobiaceae</taxon>
        <taxon>Methyloligella</taxon>
    </lineage>
</organism>
<dbReference type="STRING" id="1177755.A7A08_01268"/>
<proteinExistence type="predicted"/>
<dbReference type="GO" id="GO:0016020">
    <property type="term" value="C:membrane"/>
    <property type="evidence" value="ECO:0007669"/>
    <property type="project" value="UniProtKB-SubCell"/>
</dbReference>
<dbReference type="InterPro" id="IPR050739">
    <property type="entry name" value="MFP"/>
</dbReference>
<dbReference type="Pfam" id="PF25963">
    <property type="entry name" value="Beta-barrel_AAEA"/>
    <property type="match status" value="1"/>
</dbReference>
<dbReference type="Gene3D" id="2.40.30.170">
    <property type="match status" value="1"/>
</dbReference>
<keyword evidence="4" id="KW-0472">Membrane</keyword>
<comment type="subcellular location">
    <subcellularLocation>
        <location evidence="1">Membrane</location>
        <topology evidence="1">Single-pass membrane protein</topology>
    </subcellularLocation>
</comment>
<dbReference type="Proteomes" id="UP000095087">
    <property type="component" value="Unassembled WGS sequence"/>
</dbReference>
<sequence length="117" mass="12581">MEAKPKETQLTYVRPGQKVTVSVDTYPGVTWSGSVESISPASASSFSLLPAQNSSGNWVKVVQRIPVRVRLDTPSDKPPLRAGMSVEIEVDTGHARGLPDFMTGWFGAGRSPENTHG</sequence>
<feature type="domain" description="p-hydroxybenzoic acid efflux pump subunit AaeA-like beta-barrel" evidence="5">
    <location>
        <begin position="6"/>
        <end position="90"/>
    </location>
</feature>
<dbReference type="PANTHER" id="PTHR30386:SF26">
    <property type="entry name" value="TRANSPORT PROTEIN COMB"/>
    <property type="match status" value="1"/>
</dbReference>